<sequence length="291" mass="32737">MVIQTLELTKKYNRKVTALNHVSLSIDTGVFGLLGKNGSGKTTLMRILTTLLTPTDGKVSILGMDAVKANQEEIKRNIGYLPQEFGFYKDFTVYEIMQYMCFLRGTEKAMQKALIHDALEQVNLLDHSKKKYKQLSGGMKRRVGLAQAIMHSPPILIVDEPTAGVDPEERINIRKLLSTYAENHAVLFSTHIVEDIEYTCNKLAVLDGGNLLFTGALDELLHLADGKIYECAFDSLAEFQEFEQKYKVISFKRDGSKTKAIAIVESAKLTNATPYRPSLEEAYVYITTRRE</sequence>
<dbReference type="InterPro" id="IPR003439">
    <property type="entry name" value="ABC_transporter-like_ATP-bd"/>
</dbReference>
<keyword evidence="2" id="KW-0813">Transport</keyword>
<dbReference type="RefSeq" id="WP_013777996.1">
    <property type="nucleotide sequence ID" value="NC_015519.1"/>
</dbReference>
<evidence type="ECO:0000256" key="4">
    <source>
        <dbReference type="ARBA" id="ARBA00022840"/>
    </source>
</evidence>
<evidence type="ECO:0000256" key="2">
    <source>
        <dbReference type="ARBA" id="ARBA00022448"/>
    </source>
</evidence>
<dbReference type="SUPFAM" id="SSF52540">
    <property type="entry name" value="P-loop containing nucleoside triphosphate hydrolases"/>
    <property type="match status" value="1"/>
</dbReference>
<evidence type="ECO:0000313" key="7">
    <source>
        <dbReference type="Proteomes" id="UP000010802"/>
    </source>
</evidence>
<evidence type="ECO:0000256" key="3">
    <source>
        <dbReference type="ARBA" id="ARBA00022741"/>
    </source>
</evidence>
<dbReference type="GO" id="GO:0005524">
    <property type="term" value="F:ATP binding"/>
    <property type="evidence" value="ECO:0007669"/>
    <property type="project" value="UniProtKB-KW"/>
</dbReference>
<evidence type="ECO:0000259" key="5">
    <source>
        <dbReference type="PROSITE" id="PS50893"/>
    </source>
</evidence>
<dbReference type="KEGG" id="tae:TepiRe1_0979"/>
<evidence type="ECO:0000256" key="1">
    <source>
        <dbReference type="ARBA" id="ARBA00005417"/>
    </source>
</evidence>
<dbReference type="GO" id="GO:0016887">
    <property type="term" value="F:ATP hydrolysis activity"/>
    <property type="evidence" value="ECO:0007669"/>
    <property type="project" value="InterPro"/>
</dbReference>
<name>F4LXH1_TEPAE</name>
<dbReference type="InterPro" id="IPR017871">
    <property type="entry name" value="ABC_transporter-like_CS"/>
</dbReference>
<keyword evidence="3" id="KW-0547">Nucleotide-binding</keyword>
<dbReference type="CDD" id="cd03264">
    <property type="entry name" value="ABC_drug_resistance_like"/>
    <property type="match status" value="1"/>
</dbReference>
<accession>L0RXU0</accession>
<dbReference type="STRING" id="1209989.TepRe1_0903"/>
<accession>F4LXH1</accession>
<dbReference type="PROSITE" id="PS00211">
    <property type="entry name" value="ABC_TRANSPORTER_1"/>
    <property type="match status" value="1"/>
</dbReference>
<dbReference type="Gene3D" id="3.40.50.300">
    <property type="entry name" value="P-loop containing nucleotide triphosphate hydrolases"/>
    <property type="match status" value="1"/>
</dbReference>
<comment type="similarity">
    <text evidence="1">Belongs to the ABC transporter superfamily.</text>
</comment>
<keyword evidence="4" id="KW-0067">ATP-binding</keyword>
<dbReference type="HOGENOM" id="CLU_000604_1_2_9"/>
<dbReference type="SMART" id="SM00382">
    <property type="entry name" value="AAA"/>
    <property type="match status" value="1"/>
</dbReference>
<dbReference type="eggNOG" id="COG1131">
    <property type="taxonomic scope" value="Bacteria"/>
</dbReference>
<feature type="domain" description="ABC transporter" evidence="5">
    <location>
        <begin position="3"/>
        <end position="233"/>
    </location>
</feature>
<dbReference type="Pfam" id="PF00005">
    <property type="entry name" value="ABC_tran"/>
    <property type="match status" value="1"/>
</dbReference>
<dbReference type="EC" id="3.6.3.25" evidence="6"/>
<dbReference type="InterPro" id="IPR003593">
    <property type="entry name" value="AAA+_ATPase"/>
</dbReference>
<dbReference type="PATRIC" id="fig|1209989.3.peg.1082"/>
<organism evidence="6 7">
    <name type="scientific">Tepidanaerobacter acetatoxydans (strain DSM 21804 / JCM 16047 / Re1)</name>
    <dbReference type="NCBI Taxonomy" id="1209989"/>
    <lineage>
        <taxon>Bacteria</taxon>
        <taxon>Bacillati</taxon>
        <taxon>Bacillota</taxon>
        <taxon>Clostridia</taxon>
        <taxon>Thermosediminibacterales</taxon>
        <taxon>Tepidanaerobacteraceae</taxon>
        <taxon>Tepidanaerobacter</taxon>
    </lineage>
</organism>
<reference evidence="7" key="1">
    <citation type="journal article" date="2013" name="Genome Announc.">
        <title>First genome sequence of a syntrophic acetate-oxidizing bacterium, Tepidanaerobacter acetatoxydans strain Re1.</title>
        <authorList>
            <person name="Manzoor S."/>
            <person name="Bongcam-Rudloff E."/>
            <person name="Schnurer A."/>
            <person name="Muller B."/>
        </authorList>
    </citation>
    <scope>NUCLEOTIDE SEQUENCE [LARGE SCALE GENOMIC DNA]</scope>
    <source>
        <strain evidence="7">Re1</strain>
    </source>
</reference>
<dbReference type="InterPro" id="IPR027417">
    <property type="entry name" value="P-loop_NTPase"/>
</dbReference>
<dbReference type="EMBL" id="HF563609">
    <property type="protein sequence ID" value="CCP25701.1"/>
    <property type="molecule type" value="Genomic_DNA"/>
</dbReference>
<dbReference type="AlphaFoldDB" id="F4LXH1"/>
<evidence type="ECO:0000313" key="6">
    <source>
        <dbReference type="EMBL" id="CCP25701.1"/>
    </source>
</evidence>
<dbReference type="KEGG" id="tep:TepRe1_0903"/>
<gene>
    <name evidence="6" type="ordered locus">TEPIRE1_0979</name>
</gene>
<dbReference type="PROSITE" id="PS50893">
    <property type="entry name" value="ABC_TRANSPORTER_2"/>
    <property type="match status" value="1"/>
</dbReference>
<protein>
    <submittedName>
        <fullName evidence="6">Sulfate-transporting ATPase</fullName>
        <ecNumber evidence="6">3.6.3.25</ecNumber>
    </submittedName>
</protein>
<dbReference type="OrthoDB" id="9775135at2"/>
<proteinExistence type="inferred from homology"/>
<keyword evidence="6" id="KW-0378">Hydrolase</keyword>
<dbReference type="Proteomes" id="UP000010802">
    <property type="component" value="Chromosome"/>
</dbReference>
<keyword evidence="7" id="KW-1185">Reference proteome</keyword>
<dbReference type="PANTHER" id="PTHR43335:SF2">
    <property type="entry name" value="ABC TRANSPORTER, ATP-BINDING PROTEIN"/>
    <property type="match status" value="1"/>
</dbReference>
<dbReference type="PANTHER" id="PTHR43335">
    <property type="entry name" value="ABC TRANSPORTER, ATP-BINDING PROTEIN"/>
    <property type="match status" value="1"/>
</dbReference>